<evidence type="ECO:0000256" key="1">
    <source>
        <dbReference type="ARBA" id="ARBA00009981"/>
    </source>
</evidence>
<dbReference type="InterPro" id="IPR006442">
    <property type="entry name" value="Antitoxin_Phd/YefM"/>
</dbReference>
<evidence type="ECO:0000313" key="3">
    <source>
        <dbReference type="EMBL" id="CAB4913216.1"/>
    </source>
</evidence>
<organism evidence="3">
    <name type="scientific">freshwater metagenome</name>
    <dbReference type="NCBI Taxonomy" id="449393"/>
    <lineage>
        <taxon>unclassified sequences</taxon>
        <taxon>metagenomes</taxon>
        <taxon>ecological metagenomes</taxon>
    </lineage>
</organism>
<evidence type="ECO:0000256" key="2">
    <source>
        <dbReference type="SAM" id="MobiDB-lite"/>
    </source>
</evidence>
<dbReference type="InterPro" id="IPR051405">
    <property type="entry name" value="phD/YefM_antitoxin"/>
</dbReference>
<dbReference type="NCBIfam" id="TIGR01552">
    <property type="entry name" value="phd_fam"/>
    <property type="match status" value="1"/>
</dbReference>
<dbReference type="AlphaFoldDB" id="A0A6J7H2M6"/>
<name>A0A6J7H2M6_9ZZZZ</name>
<protein>
    <submittedName>
        <fullName evidence="3">Unannotated protein</fullName>
    </submittedName>
</protein>
<dbReference type="Gene3D" id="1.10.1220.170">
    <property type="match status" value="1"/>
</dbReference>
<dbReference type="SUPFAM" id="SSF143120">
    <property type="entry name" value="YefM-like"/>
    <property type="match status" value="1"/>
</dbReference>
<comment type="similarity">
    <text evidence="1">Belongs to the phD/YefM antitoxin family.</text>
</comment>
<dbReference type="InterPro" id="IPR036165">
    <property type="entry name" value="YefM-like_sf"/>
</dbReference>
<reference evidence="3" key="1">
    <citation type="submission" date="2020-05" db="EMBL/GenBank/DDBJ databases">
        <authorList>
            <person name="Chiriac C."/>
            <person name="Salcher M."/>
            <person name="Ghai R."/>
            <person name="Kavagutti S V."/>
        </authorList>
    </citation>
    <scope>NUCLEOTIDE SEQUENCE</scope>
</reference>
<gene>
    <name evidence="3" type="ORF">UFOPK3495_01717</name>
</gene>
<dbReference type="EMBL" id="CAFBMC010000151">
    <property type="protein sequence ID" value="CAB4913216.1"/>
    <property type="molecule type" value="Genomic_DNA"/>
</dbReference>
<dbReference type="PANTHER" id="PTHR33713:SF10">
    <property type="entry name" value="ANTITOXIN YAFN"/>
    <property type="match status" value="1"/>
</dbReference>
<dbReference type="Gene3D" id="3.40.1620.10">
    <property type="entry name" value="YefM-like domain"/>
    <property type="match status" value="1"/>
</dbReference>
<feature type="region of interest" description="Disordered" evidence="2">
    <location>
        <begin position="69"/>
        <end position="90"/>
    </location>
</feature>
<proteinExistence type="inferred from homology"/>
<sequence>MLPISKVKDRLNELVDAASLTHEQVFITKNGSPAAVLIGAAEWEELQETLFWLSQPGIRESLDQAQEDIESGRFSTEEEIRSRFNVPRRP</sequence>
<dbReference type="Pfam" id="PF02604">
    <property type="entry name" value="PhdYeFM_antitox"/>
    <property type="match status" value="1"/>
</dbReference>
<accession>A0A6J7H2M6</accession>
<dbReference type="PANTHER" id="PTHR33713">
    <property type="entry name" value="ANTITOXIN YAFN-RELATED"/>
    <property type="match status" value="1"/>
</dbReference>